<evidence type="ECO:0000313" key="3">
    <source>
        <dbReference type="Proteomes" id="UP001595921"/>
    </source>
</evidence>
<dbReference type="Proteomes" id="UP001595921">
    <property type="component" value="Unassembled WGS sequence"/>
</dbReference>
<dbReference type="RefSeq" id="WP_267622327.1">
    <property type="nucleotide sequence ID" value="NZ_JAODIW010000006.1"/>
</dbReference>
<accession>A0ABD5P934</accession>
<proteinExistence type="predicted"/>
<dbReference type="Gene3D" id="3.40.50.720">
    <property type="entry name" value="NAD(P)-binding Rossmann-like Domain"/>
    <property type="match status" value="1"/>
</dbReference>
<evidence type="ECO:0000256" key="1">
    <source>
        <dbReference type="SAM" id="MobiDB-lite"/>
    </source>
</evidence>
<dbReference type="SUPFAM" id="SSF51735">
    <property type="entry name" value="NAD(P)-binding Rossmann-fold domains"/>
    <property type="match status" value="1"/>
</dbReference>
<dbReference type="EMBL" id="JBHSDS010000003">
    <property type="protein sequence ID" value="MFC4357375.1"/>
    <property type="molecule type" value="Genomic_DNA"/>
</dbReference>
<keyword evidence="3" id="KW-1185">Reference proteome</keyword>
<sequence length="111" mass="11348">MSGTDTKKAVVSGADADGLGEALEDEGVEVTRVEGVATGESLDAAGIDDADLFVVTDADDATAVSIAKDRNPDVKVVFYAHDSLPEFAKGQADLAVDPDLLAADVVAEELV</sequence>
<name>A0ABD5P934_9EURY</name>
<dbReference type="InterPro" id="IPR055550">
    <property type="entry name" value="DUF7126"/>
</dbReference>
<comment type="caution">
    <text evidence="2">The sequence shown here is derived from an EMBL/GenBank/DDBJ whole genome shotgun (WGS) entry which is preliminary data.</text>
</comment>
<gene>
    <name evidence="2" type="ORF">ACFO0N_05355</name>
</gene>
<organism evidence="2 3">
    <name type="scientific">Halobium salinum</name>
    <dbReference type="NCBI Taxonomy" id="1364940"/>
    <lineage>
        <taxon>Archaea</taxon>
        <taxon>Methanobacteriati</taxon>
        <taxon>Methanobacteriota</taxon>
        <taxon>Stenosarchaea group</taxon>
        <taxon>Halobacteria</taxon>
        <taxon>Halobacteriales</taxon>
        <taxon>Haloferacaceae</taxon>
        <taxon>Halobium</taxon>
    </lineage>
</organism>
<reference evidence="2 3" key="1">
    <citation type="journal article" date="2019" name="Int. J. Syst. Evol. Microbiol.">
        <title>The Global Catalogue of Microorganisms (GCM) 10K type strain sequencing project: providing services to taxonomists for standard genome sequencing and annotation.</title>
        <authorList>
            <consortium name="The Broad Institute Genomics Platform"/>
            <consortium name="The Broad Institute Genome Sequencing Center for Infectious Disease"/>
            <person name="Wu L."/>
            <person name="Ma J."/>
        </authorList>
    </citation>
    <scope>NUCLEOTIDE SEQUENCE [LARGE SCALE GENOMIC DNA]</scope>
    <source>
        <strain evidence="2 3">CGMCC 1.12553</strain>
    </source>
</reference>
<evidence type="ECO:0000313" key="2">
    <source>
        <dbReference type="EMBL" id="MFC4357375.1"/>
    </source>
</evidence>
<dbReference type="InterPro" id="IPR036291">
    <property type="entry name" value="NAD(P)-bd_dom_sf"/>
</dbReference>
<feature type="region of interest" description="Disordered" evidence="1">
    <location>
        <begin position="1"/>
        <end position="23"/>
    </location>
</feature>
<protein>
    <submittedName>
        <fullName evidence="2">NAD-binding protein</fullName>
    </submittedName>
</protein>
<dbReference type="AlphaFoldDB" id="A0ABD5P934"/>
<dbReference type="Pfam" id="PF23443">
    <property type="entry name" value="DUF7126"/>
    <property type="match status" value="1"/>
</dbReference>